<evidence type="ECO:0000313" key="2">
    <source>
        <dbReference type="Proteomes" id="UP001362999"/>
    </source>
</evidence>
<organism evidence="1 2">
    <name type="scientific">Favolaschia claudopus</name>
    <dbReference type="NCBI Taxonomy" id="2862362"/>
    <lineage>
        <taxon>Eukaryota</taxon>
        <taxon>Fungi</taxon>
        <taxon>Dikarya</taxon>
        <taxon>Basidiomycota</taxon>
        <taxon>Agaricomycotina</taxon>
        <taxon>Agaricomycetes</taxon>
        <taxon>Agaricomycetidae</taxon>
        <taxon>Agaricales</taxon>
        <taxon>Marasmiineae</taxon>
        <taxon>Mycenaceae</taxon>
        <taxon>Favolaschia</taxon>
    </lineage>
</organism>
<sequence>MPYTFACVNICQHFFLLPPFSSLTLPPMNPTSTPFLDTIEGDEINEGGAIVRHARRLSSFQLLALFGARLSRIQRPIRMQPTVQEGLEALAGIAGSGECLTHNAVVRLGSTPPVPHVPIRLFEDFAFNNESVFPALPIFP</sequence>
<dbReference type="Proteomes" id="UP001362999">
    <property type="component" value="Unassembled WGS sequence"/>
</dbReference>
<name>A0AAW0ASS1_9AGAR</name>
<comment type="caution">
    <text evidence="1">The sequence shown here is derived from an EMBL/GenBank/DDBJ whole genome shotgun (WGS) entry which is preliminary data.</text>
</comment>
<reference evidence="1 2" key="1">
    <citation type="journal article" date="2024" name="J Genomics">
        <title>Draft genome sequencing and assembly of Favolaschia claudopus CIRM-BRFM 2984 isolated from oak limbs.</title>
        <authorList>
            <person name="Navarro D."/>
            <person name="Drula E."/>
            <person name="Chaduli D."/>
            <person name="Cazenave R."/>
            <person name="Ahrendt S."/>
            <person name="Wang J."/>
            <person name="Lipzen A."/>
            <person name="Daum C."/>
            <person name="Barry K."/>
            <person name="Grigoriev I.V."/>
            <person name="Favel A."/>
            <person name="Rosso M.N."/>
            <person name="Martin F."/>
        </authorList>
    </citation>
    <scope>NUCLEOTIDE SEQUENCE [LARGE SCALE GENOMIC DNA]</scope>
    <source>
        <strain evidence="1 2">CIRM-BRFM 2984</strain>
    </source>
</reference>
<proteinExistence type="predicted"/>
<keyword evidence="2" id="KW-1185">Reference proteome</keyword>
<dbReference type="EMBL" id="JAWWNJ010000052">
    <property type="protein sequence ID" value="KAK7016094.1"/>
    <property type="molecule type" value="Genomic_DNA"/>
</dbReference>
<gene>
    <name evidence="1" type="ORF">R3P38DRAFT_2786470</name>
</gene>
<dbReference type="AlphaFoldDB" id="A0AAW0ASS1"/>
<protein>
    <submittedName>
        <fullName evidence="1">Uncharacterized protein</fullName>
    </submittedName>
</protein>
<accession>A0AAW0ASS1</accession>
<evidence type="ECO:0000313" key="1">
    <source>
        <dbReference type="EMBL" id="KAK7016094.1"/>
    </source>
</evidence>